<proteinExistence type="predicted"/>
<dbReference type="Proteomes" id="UP000677228">
    <property type="component" value="Unassembled WGS sequence"/>
</dbReference>
<keyword evidence="9" id="KW-1185">Reference proteome</keyword>
<evidence type="ECO:0000259" key="4">
    <source>
        <dbReference type="Pfam" id="PF00891"/>
    </source>
</evidence>
<sequence length="133" mass="15181">MAASSTYIVSSIATIITFSRFKLLVDIDGRSLGTLLSIILKEHQHLFGIGFDLDHVTENATMTKPNKLKEKQIKKTRYQFIPDMFKPKTIPKADAYMMKSIIHDWNDEKSIRLTNKNYESKTITGSQNDGIIE</sequence>
<evidence type="ECO:0000256" key="1">
    <source>
        <dbReference type="ARBA" id="ARBA00022603"/>
    </source>
</evidence>
<dbReference type="GO" id="GO:0032259">
    <property type="term" value="P:methylation"/>
    <property type="evidence" value="ECO:0007669"/>
    <property type="project" value="UniProtKB-KW"/>
</dbReference>
<evidence type="ECO:0000313" key="8">
    <source>
        <dbReference type="EMBL" id="CAF4410231.1"/>
    </source>
</evidence>
<dbReference type="GO" id="GO:0008171">
    <property type="term" value="F:O-methyltransferase activity"/>
    <property type="evidence" value="ECO:0007669"/>
    <property type="project" value="InterPro"/>
</dbReference>
<evidence type="ECO:0000313" key="5">
    <source>
        <dbReference type="EMBL" id="CAF1432922.1"/>
    </source>
</evidence>
<dbReference type="PROSITE" id="PS51683">
    <property type="entry name" value="SAM_OMT_II"/>
    <property type="match status" value="1"/>
</dbReference>
<dbReference type="EMBL" id="CAJNOQ010026888">
    <property type="protein sequence ID" value="CAF1549330.1"/>
    <property type="molecule type" value="Genomic_DNA"/>
</dbReference>
<comment type="caution">
    <text evidence="6">The sequence shown here is derived from an EMBL/GenBank/DDBJ whole genome shotgun (WGS) entry which is preliminary data.</text>
</comment>
<organism evidence="6 9">
    <name type="scientific">Didymodactylos carnosus</name>
    <dbReference type="NCBI Taxonomy" id="1234261"/>
    <lineage>
        <taxon>Eukaryota</taxon>
        <taxon>Metazoa</taxon>
        <taxon>Spiralia</taxon>
        <taxon>Gnathifera</taxon>
        <taxon>Rotifera</taxon>
        <taxon>Eurotatoria</taxon>
        <taxon>Bdelloidea</taxon>
        <taxon>Philodinida</taxon>
        <taxon>Philodinidae</taxon>
        <taxon>Didymodactylos</taxon>
    </lineage>
</organism>
<dbReference type="PANTHER" id="PTHR11746">
    <property type="entry name" value="O-METHYLTRANSFERASE"/>
    <property type="match status" value="1"/>
</dbReference>
<dbReference type="EMBL" id="CAJOBA010050116">
    <property type="protein sequence ID" value="CAF4230779.1"/>
    <property type="molecule type" value="Genomic_DNA"/>
</dbReference>
<dbReference type="SUPFAM" id="SSF53335">
    <property type="entry name" value="S-adenosyl-L-methionine-dependent methyltransferases"/>
    <property type="match status" value="1"/>
</dbReference>
<dbReference type="Pfam" id="PF00891">
    <property type="entry name" value="Methyltransf_2"/>
    <property type="match status" value="1"/>
</dbReference>
<feature type="domain" description="O-methyltransferase C-terminal" evidence="4">
    <location>
        <begin position="3"/>
        <end position="120"/>
    </location>
</feature>
<dbReference type="InterPro" id="IPR016461">
    <property type="entry name" value="COMT-like"/>
</dbReference>
<dbReference type="Proteomes" id="UP000682733">
    <property type="component" value="Unassembled WGS sequence"/>
</dbReference>
<evidence type="ECO:0000313" key="9">
    <source>
        <dbReference type="Proteomes" id="UP000663829"/>
    </source>
</evidence>
<keyword evidence="1" id="KW-0489">Methyltransferase</keyword>
<accession>A0A815WVU5</accession>
<dbReference type="InterPro" id="IPR001077">
    <property type="entry name" value="COMT_C"/>
</dbReference>
<evidence type="ECO:0000313" key="7">
    <source>
        <dbReference type="EMBL" id="CAF4230779.1"/>
    </source>
</evidence>
<dbReference type="EMBL" id="CAJNOK010028325">
    <property type="protein sequence ID" value="CAF1432922.1"/>
    <property type="molecule type" value="Genomic_DNA"/>
</dbReference>
<dbReference type="OrthoDB" id="1606438at2759"/>
<dbReference type="EMBL" id="CAJOBC010092556">
    <property type="protein sequence ID" value="CAF4410231.1"/>
    <property type="molecule type" value="Genomic_DNA"/>
</dbReference>
<dbReference type="InterPro" id="IPR029063">
    <property type="entry name" value="SAM-dependent_MTases_sf"/>
</dbReference>
<dbReference type="Proteomes" id="UP000681722">
    <property type="component" value="Unassembled WGS sequence"/>
</dbReference>
<evidence type="ECO:0000256" key="2">
    <source>
        <dbReference type="ARBA" id="ARBA00022679"/>
    </source>
</evidence>
<gene>
    <name evidence="6" type="ORF">GPM918_LOCUS39106</name>
    <name evidence="5" type="ORF">OVA965_LOCUS34119</name>
    <name evidence="8" type="ORF">SRO942_LOCUS39960</name>
    <name evidence="7" type="ORF">TMI583_LOCUS35032</name>
</gene>
<name>A0A815WVU5_9BILA</name>
<dbReference type="AlphaFoldDB" id="A0A815WVU5"/>
<evidence type="ECO:0000313" key="6">
    <source>
        <dbReference type="EMBL" id="CAF1549330.1"/>
    </source>
</evidence>
<reference evidence="6" key="1">
    <citation type="submission" date="2021-02" db="EMBL/GenBank/DDBJ databases">
        <authorList>
            <person name="Nowell W R."/>
        </authorList>
    </citation>
    <scope>NUCLEOTIDE SEQUENCE</scope>
</reference>
<keyword evidence="3" id="KW-0949">S-adenosyl-L-methionine</keyword>
<dbReference type="Proteomes" id="UP000663829">
    <property type="component" value="Unassembled WGS sequence"/>
</dbReference>
<keyword evidence="2" id="KW-0808">Transferase</keyword>
<dbReference type="Gene3D" id="3.40.50.150">
    <property type="entry name" value="Vaccinia Virus protein VP39"/>
    <property type="match status" value="1"/>
</dbReference>
<evidence type="ECO:0000256" key="3">
    <source>
        <dbReference type="ARBA" id="ARBA00022691"/>
    </source>
</evidence>
<protein>
    <recommendedName>
        <fullName evidence="4">O-methyltransferase C-terminal domain-containing protein</fullName>
    </recommendedName>
</protein>